<name>A0A6J1P2R4_BICAN</name>
<evidence type="ECO:0000259" key="5">
    <source>
        <dbReference type="PROSITE" id="PS51800"/>
    </source>
</evidence>
<feature type="domain" description="CHHC U11-48K-type" evidence="5">
    <location>
        <begin position="42"/>
        <end position="69"/>
    </location>
</feature>
<keyword evidence="6" id="KW-1185">Reference proteome</keyword>
<dbReference type="GO" id="GO:0008270">
    <property type="term" value="F:zinc ion binding"/>
    <property type="evidence" value="ECO:0007669"/>
    <property type="project" value="UniProtKB-KW"/>
</dbReference>
<feature type="compositionally biased region" description="Basic and acidic residues" evidence="4">
    <location>
        <begin position="351"/>
        <end position="365"/>
    </location>
</feature>
<dbReference type="Proteomes" id="UP001652582">
    <property type="component" value="Chromosome 5"/>
</dbReference>
<accession>A0A6J1P2R4</accession>
<sequence length="474" mass="56650">MFSRQEQLSEIQSFIKDVDKEVTMILQSLQWDRKLLLQAKPKETCKYNVNHKIPPVSLEEHEEKCVLKCQGYAPDDVFLPDVFDPNSSTVIKLSSENIQDVINYASKTDPLFKRGNGTVTCEPLTLARLQATYTADERRAIYDVVISSRPACDELSDLALGDMGAASQGESKHKSKVERLAELRDMRRRRTKYRVAARSRNYSHTLRGLIDTQMEMYAEAQGHTKSHDKIDCNVANVTEKPQSKSLDTSSDNNTTKHRGTEERSKHDRRYHYSETENRRKRDYEEHRRSRNFEKDRYRTTTEDRETRVDQRHKRQKHNRDSCREEIDANHKNRNIKAERVSESRICSPRYSENESEVRYTKDKHVNYVKNENNSHDRTKNQRSREYDTQERYSRDKGVIYNKEERDYSSNSRDIQKYSESKKEERYYKDKDRNYSKEKKEIHSFHSRDRKRERDRDERYNRTKDRYGYRNDRSE</sequence>
<feature type="compositionally biased region" description="Polar residues" evidence="4">
    <location>
        <begin position="238"/>
        <end position="253"/>
    </location>
</feature>
<feature type="region of interest" description="Disordered" evidence="4">
    <location>
        <begin position="238"/>
        <end position="474"/>
    </location>
</feature>
<feature type="compositionally biased region" description="Basic and acidic residues" evidence="4">
    <location>
        <begin position="372"/>
        <end position="474"/>
    </location>
</feature>
<dbReference type="AlphaFoldDB" id="A0A6J1P2R4"/>
<evidence type="ECO:0000313" key="6">
    <source>
        <dbReference type="Proteomes" id="UP001652582"/>
    </source>
</evidence>
<evidence type="ECO:0000256" key="1">
    <source>
        <dbReference type="ARBA" id="ARBA00022723"/>
    </source>
</evidence>
<protein>
    <submittedName>
        <fullName evidence="7">U11/U12 small nuclear ribonucleoprotein 48 kDa protein</fullName>
    </submittedName>
</protein>
<proteinExistence type="predicted"/>
<keyword evidence="1" id="KW-0479">Metal-binding</keyword>
<keyword evidence="7" id="KW-0687">Ribonucleoprotein</keyword>
<evidence type="ECO:0000256" key="2">
    <source>
        <dbReference type="ARBA" id="ARBA00022771"/>
    </source>
</evidence>
<dbReference type="Pfam" id="PF05253">
    <property type="entry name" value="zf-U11-48K"/>
    <property type="match status" value="1"/>
</dbReference>
<feature type="compositionally biased region" description="Basic and acidic residues" evidence="4">
    <location>
        <begin position="258"/>
        <end position="309"/>
    </location>
</feature>
<gene>
    <name evidence="7" type="primary">LOC112056239</name>
</gene>
<reference evidence="7" key="1">
    <citation type="submission" date="2025-08" db="UniProtKB">
        <authorList>
            <consortium name="RefSeq"/>
        </authorList>
    </citation>
    <scope>IDENTIFICATION</scope>
</reference>
<dbReference type="InterPro" id="IPR022776">
    <property type="entry name" value="TRM13/UPF0224_CHHC_Znf_dom"/>
</dbReference>
<dbReference type="OrthoDB" id="69229at2759"/>
<dbReference type="KEGG" id="bany:112056239"/>
<evidence type="ECO:0000256" key="4">
    <source>
        <dbReference type="SAM" id="MobiDB-lite"/>
    </source>
</evidence>
<feature type="compositionally biased region" description="Basic and acidic residues" evidence="4">
    <location>
        <begin position="318"/>
        <end position="342"/>
    </location>
</feature>
<dbReference type="RefSeq" id="XP_023952397.2">
    <property type="nucleotide sequence ID" value="XM_024096629.2"/>
</dbReference>
<organism evidence="6 7">
    <name type="scientific">Bicyclus anynana</name>
    <name type="common">Squinting bush brown butterfly</name>
    <dbReference type="NCBI Taxonomy" id="110368"/>
    <lineage>
        <taxon>Eukaryota</taxon>
        <taxon>Metazoa</taxon>
        <taxon>Ecdysozoa</taxon>
        <taxon>Arthropoda</taxon>
        <taxon>Hexapoda</taxon>
        <taxon>Insecta</taxon>
        <taxon>Pterygota</taxon>
        <taxon>Neoptera</taxon>
        <taxon>Endopterygota</taxon>
        <taxon>Lepidoptera</taxon>
        <taxon>Glossata</taxon>
        <taxon>Ditrysia</taxon>
        <taxon>Papilionoidea</taxon>
        <taxon>Nymphalidae</taxon>
        <taxon>Satyrinae</taxon>
        <taxon>Satyrini</taxon>
        <taxon>Mycalesina</taxon>
        <taxon>Bicyclus</taxon>
    </lineage>
</organism>
<dbReference type="GO" id="GO:1990904">
    <property type="term" value="C:ribonucleoprotein complex"/>
    <property type="evidence" value="ECO:0007669"/>
    <property type="project" value="UniProtKB-KW"/>
</dbReference>
<keyword evidence="3" id="KW-0862">Zinc</keyword>
<keyword evidence="2" id="KW-0863">Zinc-finger</keyword>
<evidence type="ECO:0000256" key="3">
    <source>
        <dbReference type="ARBA" id="ARBA00022833"/>
    </source>
</evidence>
<dbReference type="GeneID" id="112056239"/>
<evidence type="ECO:0000313" key="7">
    <source>
        <dbReference type="RefSeq" id="XP_023952397.2"/>
    </source>
</evidence>
<dbReference type="PROSITE" id="PS51800">
    <property type="entry name" value="ZF_CHHC_U11_48K"/>
    <property type="match status" value="1"/>
</dbReference>